<dbReference type="InterPro" id="IPR043129">
    <property type="entry name" value="ATPase_NBD"/>
</dbReference>
<gene>
    <name evidence="2" type="ORF">HZF24_13610</name>
</gene>
<evidence type="ECO:0000313" key="2">
    <source>
        <dbReference type="EMBL" id="NYB75180.1"/>
    </source>
</evidence>
<evidence type="ECO:0000313" key="3">
    <source>
        <dbReference type="Proteomes" id="UP000611629"/>
    </source>
</evidence>
<protein>
    <recommendedName>
        <fullName evidence="1">ATPase BadF/BadG/BcrA/BcrD type domain-containing protein</fullName>
    </recommendedName>
</protein>
<feature type="domain" description="ATPase BadF/BadG/BcrA/BcrD type" evidence="1">
    <location>
        <begin position="5"/>
        <end position="266"/>
    </location>
</feature>
<keyword evidence="3" id="KW-1185">Reference proteome</keyword>
<dbReference type="Gene3D" id="3.30.420.40">
    <property type="match status" value="2"/>
</dbReference>
<dbReference type="Pfam" id="PF01869">
    <property type="entry name" value="BcrAD_BadFG"/>
    <property type="match status" value="1"/>
</dbReference>
<dbReference type="CDD" id="cd24007">
    <property type="entry name" value="ASKHA_NBD_eukNAGK-like"/>
    <property type="match status" value="1"/>
</dbReference>
<dbReference type="InterPro" id="IPR039758">
    <property type="entry name" value="NAGK-like"/>
</dbReference>
<dbReference type="PANTHER" id="PTHR12862:SF0">
    <property type="entry name" value="N-ACETYL-D-GLUCOSAMINE KINASE"/>
    <property type="match status" value="1"/>
</dbReference>
<dbReference type="GO" id="GO:0045127">
    <property type="term" value="F:N-acetylglucosamine kinase activity"/>
    <property type="evidence" value="ECO:0007669"/>
    <property type="project" value="InterPro"/>
</dbReference>
<dbReference type="RefSeq" id="WP_179238886.1">
    <property type="nucleotide sequence ID" value="NZ_JACBNQ010000018.1"/>
</dbReference>
<dbReference type="Proteomes" id="UP000611629">
    <property type="component" value="Unassembled WGS sequence"/>
</dbReference>
<dbReference type="EMBL" id="JACBNQ010000018">
    <property type="protein sequence ID" value="NYB75180.1"/>
    <property type="molecule type" value="Genomic_DNA"/>
</dbReference>
<evidence type="ECO:0000259" key="1">
    <source>
        <dbReference type="Pfam" id="PF01869"/>
    </source>
</evidence>
<proteinExistence type="predicted"/>
<dbReference type="AlphaFoldDB" id="A0A974BKU2"/>
<name>A0A974BKU2_SEDHY</name>
<comment type="caution">
    <text evidence="2">The sequence shown here is derived from an EMBL/GenBank/DDBJ whole genome shotgun (WGS) entry which is preliminary data.</text>
</comment>
<reference evidence="2" key="1">
    <citation type="submission" date="2020-07" db="EMBL/GenBank/DDBJ databases">
        <title>Genomic analysis of a strain of Sedimentibacter Hydroxybenzoicus DSM7310.</title>
        <authorList>
            <person name="Ma S."/>
        </authorList>
    </citation>
    <scope>NUCLEOTIDE SEQUENCE</scope>
    <source>
        <strain evidence="2">DSM 7310</strain>
    </source>
</reference>
<dbReference type="SUPFAM" id="SSF53067">
    <property type="entry name" value="Actin-like ATPase domain"/>
    <property type="match status" value="2"/>
</dbReference>
<dbReference type="InterPro" id="IPR002731">
    <property type="entry name" value="ATPase_BadF"/>
</dbReference>
<sequence length="295" mass="32006">MKYLIGIDAGGTKSELVAYDLSGRVILKRIGGAGNPAVNLENTVNNIISLTEECTGELGKEGCHFISIGMASVETGNYIELIKTYVERDFGIETTVLNDAEMACMAYFGGGDGILAIAGTGSSCYVQKNGQGEMVGGWGHILGDEGSGYHIVMEAFKSIVYKIDRNMNQDVLSIKLLHEIGGSSRSKIMEFIYNNEKDAIAALFPVIVHAAEAGDALAVWYLEEAARALAELTLAAYEKEFDDHITIGIKGGVFHNSALIRRTYVNELEKHLKSFQIIGEDISATRAVLYLHGRK</sequence>
<dbReference type="PANTHER" id="PTHR12862">
    <property type="entry name" value="BADF TYPE ATPASE DOMAIN-CONTAINING PROTEIN"/>
    <property type="match status" value="1"/>
</dbReference>
<accession>A0A974BKU2</accession>
<organism evidence="2 3">
    <name type="scientific">Sedimentibacter hydroxybenzoicus DSM 7310</name>
    <dbReference type="NCBI Taxonomy" id="1123245"/>
    <lineage>
        <taxon>Bacteria</taxon>
        <taxon>Bacillati</taxon>
        <taxon>Bacillota</taxon>
        <taxon>Tissierellia</taxon>
        <taxon>Sedimentibacter</taxon>
    </lineage>
</organism>